<dbReference type="Pfam" id="PF05206">
    <property type="entry name" value="TRM13"/>
    <property type="match status" value="1"/>
</dbReference>
<keyword evidence="7 12" id="KW-0863">Zinc-finger</keyword>
<dbReference type="GO" id="GO:0008270">
    <property type="term" value="F:zinc ion binding"/>
    <property type="evidence" value="ECO:0007669"/>
    <property type="project" value="UniProtKB-KW"/>
</dbReference>
<dbReference type="KEGG" id="dpx:DAPPUDRAFT_313492"/>
<dbReference type="Proteomes" id="UP000000305">
    <property type="component" value="Unassembled WGS sequence"/>
</dbReference>
<dbReference type="EMBL" id="GL732531">
    <property type="protein sequence ID" value="EFX86024.1"/>
    <property type="molecule type" value="Genomic_DNA"/>
</dbReference>
<evidence type="ECO:0000256" key="8">
    <source>
        <dbReference type="ARBA" id="ARBA00022833"/>
    </source>
</evidence>
<dbReference type="OrthoDB" id="258806at2759"/>
<keyword evidence="13" id="KW-0732">Signal</keyword>
<evidence type="ECO:0000256" key="12">
    <source>
        <dbReference type="RuleBase" id="RU367103"/>
    </source>
</evidence>
<dbReference type="EC" id="2.1.1.225" evidence="12"/>
<dbReference type="GO" id="GO:0106050">
    <property type="term" value="F:tRNA 2'-O-methyltransferase activity"/>
    <property type="evidence" value="ECO:0007669"/>
    <property type="project" value="UniProtKB-UniRule"/>
</dbReference>
<evidence type="ECO:0000256" key="9">
    <source>
        <dbReference type="ARBA" id="ARBA00048165"/>
    </source>
</evidence>
<dbReference type="HOGENOM" id="CLU_027610_0_0_1"/>
<feature type="chain" id="PRO_5003239983" description="tRNA:m(4)X modification enzyme TRM13" evidence="13">
    <location>
        <begin position="20"/>
        <end position="532"/>
    </location>
</feature>
<accession>E9G3A3</accession>
<comment type="function">
    <text evidence="12">tRNA methylase which 2'-O-methylates cytidine(4) in tRNA(Pro) and tRNA(Gly)(GCC), and adenosine(4) in tRNA(His).</text>
</comment>
<comment type="similarity">
    <text evidence="1 12">Belongs to the methyltransferase TRM13 family.</text>
</comment>
<feature type="domain" description="CHHC U11-48K-type" evidence="14">
    <location>
        <begin position="167"/>
        <end position="194"/>
    </location>
</feature>
<keyword evidence="6 12" id="KW-0479">Metal-binding</keyword>
<evidence type="ECO:0000256" key="10">
    <source>
        <dbReference type="ARBA" id="ARBA00048635"/>
    </source>
</evidence>
<evidence type="ECO:0000313" key="15">
    <source>
        <dbReference type="EMBL" id="EFX86024.1"/>
    </source>
</evidence>
<evidence type="ECO:0000256" key="7">
    <source>
        <dbReference type="ARBA" id="ARBA00022771"/>
    </source>
</evidence>
<evidence type="ECO:0000256" key="2">
    <source>
        <dbReference type="ARBA" id="ARBA00022603"/>
    </source>
</evidence>
<evidence type="ECO:0000256" key="13">
    <source>
        <dbReference type="SAM" id="SignalP"/>
    </source>
</evidence>
<dbReference type="GO" id="GO:0030488">
    <property type="term" value="P:tRNA methylation"/>
    <property type="evidence" value="ECO:0000318"/>
    <property type="project" value="GO_Central"/>
</dbReference>
<protein>
    <recommendedName>
        <fullName evidence="12">tRNA:m(4)X modification enzyme TRM13</fullName>
        <ecNumber evidence="12">2.1.1.225</ecNumber>
    </recommendedName>
</protein>
<proteinExistence type="inferred from homology"/>
<dbReference type="FunCoup" id="E9G3A3">
    <property type="interactions" value="1427"/>
</dbReference>
<dbReference type="PANTHER" id="PTHR12998">
    <property type="entry name" value="TRNA:M(4)X MODIFICATION ENZYME TRM13 HOMOLOG"/>
    <property type="match status" value="1"/>
</dbReference>
<keyword evidence="16" id="KW-1185">Reference proteome</keyword>
<evidence type="ECO:0000256" key="1">
    <source>
        <dbReference type="ARBA" id="ARBA00005265"/>
    </source>
</evidence>
<dbReference type="PhylomeDB" id="E9G3A3"/>
<keyword evidence="2 12" id="KW-0489">Methyltransferase</keyword>
<sequence length="532" mass="59115">MTIIQSLLILLWKIGKCFIHPRLINLPIQPQPQLWDMLLAATGTIQIMSASNLNLKALGIRDKANNILAYNWHYMSWCNLCLHISRLHTFHVVRIFQINAVLDILDIPGVNSMATSNKTEVTCAYFLQTKKRYCRMSVKTGRKFCGEHASLEAANQACPTSAAKYARTPCPYDPNHSCFVSQLAKHMEKCNSKPQPLPEYIKENVNVIDSNDEEIKVNLGTLTDDELLAIISRVSKIHSDFVGELPISVGRHPVLETTLASLTESRGSWRHVFQSSSILHNMAQVGVLTSGKSRSTYVEFGSGRGQLSYAVGQAVDLDTDALLMIDKSSPRHKHDNRYKVDGESHASIHRVRADIADVDLGQVPLVRNDTRRLVGIGKHLCGAATDLALNCLYRANNPVGLVQGVCIALCCHHQCTWGLYVGKAFFQELGLSQTDFAIMRAMTSWAVCGSRRAKEHSDAGQEAGEVTSALPGRYAAMGLDIERREKIGRQCKQIIDRGRVAFLSTWPLEAKLLYYVEPDISPENVLLLAHIS</sequence>
<dbReference type="InterPro" id="IPR022776">
    <property type="entry name" value="TRM13/UPF0224_CHHC_Znf_dom"/>
</dbReference>
<reference evidence="15 16" key="1">
    <citation type="journal article" date="2011" name="Science">
        <title>The ecoresponsive genome of Daphnia pulex.</title>
        <authorList>
            <person name="Colbourne J.K."/>
            <person name="Pfrender M.E."/>
            <person name="Gilbert D."/>
            <person name="Thomas W.K."/>
            <person name="Tucker A."/>
            <person name="Oakley T.H."/>
            <person name="Tokishita S."/>
            <person name="Aerts A."/>
            <person name="Arnold G.J."/>
            <person name="Basu M.K."/>
            <person name="Bauer D.J."/>
            <person name="Caceres C.E."/>
            <person name="Carmel L."/>
            <person name="Casola C."/>
            <person name="Choi J.H."/>
            <person name="Detter J.C."/>
            <person name="Dong Q."/>
            <person name="Dusheyko S."/>
            <person name="Eads B.D."/>
            <person name="Frohlich T."/>
            <person name="Geiler-Samerotte K.A."/>
            <person name="Gerlach D."/>
            <person name="Hatcher P."/>
            <person name="Jogdeo S."/>
            <person name="Krijgsveld J."/>
            <person name="Kriventseva E.V."/>
            <person name="Kultz D."/>
            <person name="Laforsch C."/>
            <person name="Lindquist E."/>
            <person name="Lopez J."/>
            <person name="Manak J.R."/>
            <person name="Muller J."/>
            <person name="Pangilinan J."/>
            <person name="Patwardhan R.P."/>
            <person name="Pitluck S."/>
            <person name="Pritham E.J."/>
            <person name="Rechtsteiner A."/>
            <person name="Rho M."/>
            <person name="Rogozin I.B."/>
            <person name="Sakarya O."/>
            <person name="Salamov A."/>
            <person name="Schaack S."/>
            <person name="Shapiro H."/>
            <person name="Shiga Y."/>
            <person name="Skalitzky C."/>
            <person name="Smith Z."/>
            <person name="Souvorov A."/>
            <person name="Sung W."/>
            <person name="Tang Z."/>
            <person name="Tsuchiya D."/>
            <person name="Tu H."/>
            <person name="Vos H."/>
            <person name="Wang M."/>
            <person name="Wolf Y.I."/>
            <person name="Yamagata H."/>
            <person name="Yamada T."/>
            <person name="Ye Y."/>
            <person name="Shaw J.R."/>
            <person name="Andrews J."/>
            <person name="Crease T.J."/>
            <person name="Tang H."/>
            <person name="Lucas S.M."/>
            <person name="Robertson H.M."/>
            <person name="Bork P."/>
            <person name="Koonin E.V."/>
            <person name="Zdobnov E.M."/>
            <person name="Grigoriev I.V."/>
            <person name="Lynch M."/>
            <person name="Boore J.L."/>
        </authorList>
    </citation>
    <scope>NUCLEOTIDE SEQUENCE [LARGE SCALE GENOMIC DNA]</scope>
</reference>
<dbReference type="InterPro" id="IPR039044">
    <property type="entry name" value="Trm13"/>
</dbReference>
<keyword evidence="5 12" id="KW-0819">tRNA processing</keyword>
<dbReference type="PROSITE" id="PS51800">
    <property type="entry name" value="ZF_CHHC_U11_48K"/>
    <property type="match status" value="1"/>
</dbReference>
<dbReference type="Pfam" id="PF11722">
    <property type="entry name" value="zf-TRM13_CCCH"/>
    <property type="match status" value="1"/>
</dbReference>
<dbReference type="OMA" id="HRCSWRS"/>
<keyword evidence="8 12" id="KW-0862">Zinc</keyword>
<dbReference type="InParanoid" id="E9G3A3"/>
<evidence type="ECO:0000256" key="3">
    <source>
        <dbReference type="ARBA" id="ARBA00022679"/>
    </source>
</evidence>
<dbReference type="Pfam" id="PF05253">
    <property type="entry name" value="zf-U11-48K"/>
    <property type="match status" value="1"/>
</dbReference>
<gene>
    <name evidence="15" type="ORF">DAPPUDRAFT_313492</name>
</gene>
<dbReference type="eggNOG" id="KOG2811">
    <property type="taxonomic scope" value="Eukaryota"/>
</dbReference>
<dbReference type="GO" id="GO:0008175">
    <property type="term" value="F:tRNA methyltransferase activity"/>
    <property type="evidence" value="ECO:0000318"/>
    <property type="project" value="GO_Central"/>
</dbReference>
<comment type="catalytic activity">
    <reaction evidence="9 12">
        <text>cytidine(4) in tRNA(Pro) + S-adenosyl-L-methionine = 2'-O-methylcytidine(4) in tRNA(Pro) + S-adenosyl-L-homocysteine + H(+)</text>
        <dbReference type="Rhea" id="RHEA:32767"/>
        <dbReference type="Rhea" id="RHEA-COMP:10397"/>
        <dbReference type="Rhea" id="RHEA-COMP:10398"/>
        <dbReference type="ChEBI" id="CHEBI:15378"/>
        <dbReference type="ChEBI" id="CHEBI:57856"/>
        <dbReference type="ChEBI" id="CHEBI:59789"/>
        <dbReference type="ChEBI" id="CHEBI:74495"/>
        <dbReference type="ChEBI" id="CHEBI:82748"/>
        <dbReference type="EC" id="2.1.1.225"/>
    </reaction>
</comment>
<name>E9G3A3_DAPPU</name>
<evidence type="ECO:0000256" key="11">
    <source>
        <dbReference type="ARBA" id="ARBA00049393"/>
    </source>
</evidence>
<evidence type="ECO:0000256" key="6">
    <source>
        <dbReference type="ARBA" id="ARBA00022723"/>
    </source>
</evidence>
<dbReference type="AlphaFoldDB" id="E9G3A3"/>
<dbReference type="InterPro" id="IPR007871">
    <property type="entry name" value="Methyltransferase_TRM13"/>
</dbReference>
<evidence type="ECO:0000256" key="5">
    <source>
        <dbReference type="ARBA" id="ARBA00022694"/>
    </source>
</evidence>
<evidence type="ECO:0000256" key="4">
    <source>
        <dbReference type="ARBA" id="ARBA00022691"/>
    </source>
</evidence>
<keyword evidence="3 12" id="KW-0808">Transferase</keyword>
<feature type="signal peptide" evidence="13">
    <location>
        <begin position="1"/>
        <end position="19"/>
    </location>
</feature>
<organism evidence="15 16">
    <name type="scientific">Daphnia pulex</name>
    <name type="common">Water flea</name>
    <dbReference type="NCBI Taxonomy" id="6669"/>
    <lineage>
        <taxon>Eukaryota</taxon>
        <taxon>Metazoa</taxon>
        <taxon>Ecdysozoa</taxon>
        <taxon>Arthropoda</taxon>
        <taxon>Crustacea</taxon>
        <taxon>Branchiopoda</taxon>
        <taxon>Diplostraca</taxon>
        <taxon>Cladocera</taxon>
        <taxon>Anomopoda</taxon>
        <taxon>Daphniidae</taxon>
        <taxon>Daphnia</taxon>
    </lineage>
</organism>
<comment type="catalytic activity">
    <reaction evidence="10 12">
        <text>cytidine(4) in tRNA(Gly)(GCC) + S-adenosyl-L-methionine = 2'-O-methylcytidine(4) in tRNA(Gly)(GCC) + S-adenosyl-L-homocysteine + H(+)</text>
        <dbReference type="Rhea" id="RHEA:43192"/>
        <dbReference type="Rhea" id="RHEA-COMP:10399"/>
        <dbReference type="Rhea" id="RHEA-COMP:10400"/>
        <dbReference type="ChEBI" id="CHEBI:15378"/>
        <dbReference type="ChEBI" id="CHEBI:57856"/>
        <dbReference type="ChEBI" id="CHEBI:59789"/>
        <dbReference type="ChEBI" id="CHEBI:74495"/>
        <dbReference type="ChEBI" id="CHEBI:82748"/>
        <dbReference type="EC" id="2.1.1.225"/>
    </reaction>
</comment>
<dbReference type="PANTHER" id="PTHR12998:SF0">
    <property type="entry name" value="TRNA:M(4)X MODIFICATION ENZYME TRM13 HOMOLOG"/>
    <property type="match status" value="1"/>
</dbReference>
<keyword evidence="4 12" id="KW-0949">S-adenosyl-L-methionine</keyword>
<evidence type="ECO:0000313" key="16">
    <source>
        <dbReference type="Proteomes" id="UP000000305"/>
    </source>
</evidence>
<dbReference type="STRING" id="6669.E9G3A3"/>
<comment type="catalytic activity">
    <reaction evidence="11 12">
        <text>adenosine(4) in tRNA(His) + S-adenosyl-L-methionine = 2'-O-methyladenosine(4) in tRNA(His) + S-adenosyl-L-homocysteine + H(+)</text>
        <dbReference type="Rhea" id="RHEA:43196"/>
        <dbReference type="Rhea" id="RHEA-COMP:10401"/>
        <dbReference type="Rhea" id="RHEA-COMP:10402"/>
        <dbReference type="ChEBI" id="CHEBI:15378"/>
        <dbReference type="ChEBI" id="CHEBI:57856"/>
        <dbReference type="ChEBI" id="CHEBI:59789"/>
        <dbReference type="ChEBI" id="CHEBI:74411"/>
        <dbReference type="ChEBI" id="CHEBI:74477"/>
        <dbReference type="EC" id="2.1.1.225"/>
    </reaction>
</comment>
<evidence type="ECO:0000259" key="14">
    <source>
        <dbReference type="PROSITE" id="PS51800"/>
    </source>
</evidence>
<dbReference type="InterPro" id="IPR021721">
    <property type="entry name" value="Znf_CCCH-type_TRM13"/>
</dbReference>